<dbReference type="Proteomes" id="UP000243950">
    <property type="component" value="Unassembled WGS sequence"/>
</dbReference>
<keyword evidence="4" id="KW-0966">Cell projection</keyword>
<keyword evidence="4" id="KW-0969">Cilium</keyword>
<evidence type="ECO:0000256" key="2">
    <source>
        <dbReference type="SAM" id="MobiDB-lite"/>
    </source>
</evidence>
<dbReference type="EMBL" id="FOMO01000006">
    <property type="protein sequence ID" value="SFD97789.1"/>
    <property type="molecule type" value="Genomic_DNA"/>
</dbReference>
<organism evidence="4 5">
    <name type="scientific">Pseudomonas straminea</name>
    <dbReference type="NCBI Taxonomy" id="47882"/>
    <lineage>
        <taxon>Bacteria</taxon>
        <taxon>Pseudomonadati</taxon>
        <taxon>Pseudomonadota</taxon>
        <taxon>Gammaproteobacteria</taxon>
        <taxon>Pseudomonadales</taxon>
        <taxon>Pseudomonadaceae</taxon>
        <taxon>Phytopseudomonas</taxon>
    </lineage>
</organism>
<dbReference type="Pfam" id="PF01052">
    <property type="entry name" value="FliMN_C"/>
    <property type="match status" value="1"/>
</dbReference>
<name>A0A1I1WRW5_PSEOC</name>
<reference evidence="5" key="1">
    <citation type="submission" date="2016-10" db="EMBL/GenBank/DDBJ databases">
        <authorList>
            <person name="Varghese N."/>
            <person name="Submissions S."/>
        </authorList>
    </citation>
    <scope>NUCLEOTIDE SEQUENCE [LARGE SCALE GENOMIC DNA]</scope>
    <source>
        <strain evidence="5">JCM 2783</strain>
    </source>
</reference>
<dbReference type="SUPFAM" id="SSF101801">
    <property type="entry name" value="Surface presentation of antigens (SPOA)"/>
    <property type="match status" value="1"/>
</dbReference>
<comment type="similarity">
    <text evidence="1">Belongs to the FliN/MopA/SpaO family.</text>
</comment>
<proteinExistence type="inferred from homology"/>
<evidence type="ECO:0000256" key="1">
    <source>
        <dbReference type="ARBA" id="ARBA00009226"/>
    </source>
</evidence>
<dbReference type="GO" id="GO:0006935">
    <property type="term" value="P:chemotaxis"/>
    <property type="evidence" value="ECO:0007669"/>
    <property type="project" value="InterPro"/>
</dbReference>
<keyword evidence="5" id="KW-1185">Reference proteome</keyword>
<keyword evidence="4" id="KW-0282">Flagellum</keyword>
<sequence length="156" mass="16489">MSMTTTDPTLETPYANEAIETAYLDERPDPAVQPGAQQTPITPDDTGEVAVDGADDEQQAWAAAQQSTDTAPEDLADRQPLSPLAHLPLALTLRCGSLSLSLEQLQRLDHGAVLEVQGVTPGQAWLCSGEQVVAEGELVDVGGRLGLQITRMASLT</sequence>
<dbReference type="InterPro" id="IPR001172">
    <property type="entry name" value="FliN_T3SS_HrcQb"/>
</dbReference>
<dbReference type="GO" id="GO:0071973">
    <property type="term" value="P:bacterial-type flagellum-dependent cell motility"/>
    <property type="evidence" value="ECO:0007669"/>
    <property type="project" value="InterPro"/>
</dbReference>
<dbReference type="GO" id="GO:0003774">
    <property type="term" value="F:cytoskeletal motor activity"/>
    <property type="evidence" value="ECO:0007669"/>
    <property type="project" value="InterPro"/>
</dbReference>
<protein>
    <submittedName>
        <fullName evidence="4">Flagellar motor switch/type III secretory pathway protein FliN</fullName>
    </submittedName>
</protein>
<dbReference type="InterPro" id="IPR001543">
    <property type="entry name" value="FliN-like_C"/>
</dbReference>
<dbReference type="GO" id="GO:0009425">
    <property type="term" value="C:bacterial-type flagellum basal body"/>
    <property type="evidence" value="ECO:0007669"/>
    <property type="project" value="InterPro"/>
</dbReference>
<dbReference type="AlphaFoldDB" id="A0A1I1WRW5"/>
<dbReference type="InterPro" id="IPR036429">
    <property type="entry name" value="SpoA-like_sf"/>
</dbReference>
<feature type="compositionally biased region" description="Low complexity" evidence="2">
    <location>
        <begin position="59"/>
        <end position="70"/>
    </location>
</feature>
<dbReference type="PRINTS" id="PR00956">
    <property type="entry name" value="FLGMOTORFLIN"/>
</dbReference>
<evidence type="ECO:0000313" key="4">
    <source>
        <dbReference type="EMBL" id="SFD97789.1"/>
    </source>
</evidence>
<gene>
    <name evidence="4" type="ORF">SAMN05216372_106168</name>
</gene>
<feature type="region of interest" description="Disordered" evidence="2">
    <location>
        <begin position="21"/>
        <end position="79"/>
    </location>
</feature>
<accession>A0A1I1WRW5</accession>
<dbReference type="Gene3D" id="2.30.330.10">
    <property type="entry name" value="SpoA-like"/>
    <property type="match status" value="1"/>
</dbReference>
<evidence type="ECO:0000259" key="3">
    <source>
        <dbReference type="Pfam" id="PF01052"/>
    </source>
</evidence>
<feature type="domain" description="Flagellar motor switch protein FliN-like C-terminal" evidence="3">
    <location>
        <begin position="84"/>
        <end position="153"/>
    </location>
</feature>
<evidence type="ECO:0000313" key="5">
    <source>
        <dbReference type="Proteomes" id="UP000243950"/>
    </source>
</evidence>